<gene>
    <name evidence="2" type="ORF">ALQ49_102271</name>
</gene>
<evidence type="ECO:0000313" key="2">
    <source>
        <dbReference type="EMBL" id="RMN93471.1"/>
    </source>
</evidence>
<evidence type="ECO:0000313" key="3">
    <source>
        <dbReference type="Proteomes" id="UP000278062"/>
    </source>
</evidence>
<sequence length="55" mass="5787">MENNAVAGGNPVHGVKRPRIESNEGKTLALGDNLAKHLLDAPDTETLKVCSSGLF</sequence>
<dbReference type="Proteomes" id="UP000278062">
    <property type="component" value="Unassembled WGS sequence"/>
</dbReference>
<accession>A0A3M3NE16</accession>
<dbReference type="EMBL" id="RBPL01000099">
    <property type="protein sequence ID" value="RMN93471.1"/>
    <property type="molecule type" value="Genomic_DNA"/>
</dbReference>
<feature type="region of interest" description="Disordered" evidence="1">
    <location>
        <begin position="1"/>
        <end position="23"/>
    </location>
</feature>
<evidence type="ECO:0000256" key="1">
    <source>
        <dbReference type="SAM" id="MobiDB-lite"/>
    </source>
</evidence>
<reference evidence="2 3" key="1">
    <citation type="submission" date="2018-08" db="EMBL/GenBank/DDBJ databases">
        <title>Recombination of ecologically and evolutionarily significant loci maintains genetic cohesion in the Pseudomonas syringae species complex.</title>
        <authorList>
            <person name="Dillon M."/>
            <person name="Thakur S."/>
            <person name="Almeida R.N.D."/>
            <person name="Weir B.S."/>
            <person name="Guttman D.S."/>
        </authorList>
    </citation>
    <scope>NUCLEOTIDE SEQUENCE [LARGE SCALE GENOMIC DNA]</scope>
    <source>
        <strain evidence="2 3">1089_5</strain>
    </source>
</reference>
<comment type="caution">
    <text evidence="2">The sequence shown here is derived from an EMBL/GenBank/DDBJ whole genome shotgun (WGS) entry which is preliminary data.</text>
</comment>
<name>A0A3M3NE16_9PSED</name>
<organism evidence="2 3">
    <name type="scientific">Pseudomonas syringae pv. apii</name>
    <dbReference type="NCBI Taxonomy" id="81036"/>
    <lineage>
        <taxon>Bacteria</taxon>
        <taxon>Pseudomonadati</taxon>
        <taxon>Pseudomonadota</taxon>
        <taxon>Gammaproteobacteria</taxon>
        <taxon>Pseudomonadales</taxon>
        <taxon>Pseudomonadaceae</taxon>
        <taxon>Pseudomonas</taxon>
    </lineage>
</organism>
<proteinExistence type="predicted"/>
<dbReference type="AlphaFoldDB" id="A0A3M3NE16"/>
<protein>
    <submittedName>
        <fullName evidence="2">Phage integrase family site specific recombinase</fullName>
    </submittedName>
</protein>